<sequence length="462" mass="48812">MTHFLEDLRMKATAPNIRRSNARKVVPMMALALVMGLSGCKMFGGKDGPKTPTLGERVPILSRIESGAKVDPTLGAVSVILPPETVNAEWAQAGGNASKSYGHLSLSATPSRVWTANIEGSSQRQRLAASPVVGDGRLYVMDTKGVVHAFDAQSGAQVWTKSFAVSGDGSKAIFGGGVSYDSGKVYITTGLGEVAALTAATGEQLWTKKPAGPLRGSPTVGFNSIYVMTQDNQIIALNAADGELVWNESGSLSQAGVFGVAAPSAGQGTVIAGYSSGELVAYRYENGRQLWSDALARTSISTEVGSLTDVDADPIIDRGSVYALGEGGRMAAYELVTGQRIWELNLAGISTPAVAGDWIFTLDDHAEILAIQRNTGKVKWLTDLKRYRKAKKKKGPIFWVGPVLAGNKLWVANSEGEVGSVDPASGEWTPFTKLGDSVSQAPVVANQTLYILDDSGRITAYR</sequence>
<dbReference type="InterPro" id="IPR002372">
    <property type="entry name" value="PQQ_rpt_dom"/>
</dbReference>
<feature type="domain" description="Pyrrolo-quinoline quinone repeat" evidence="1">
    <location>
        <begin position="144"/>
        <end position="380"/>
    </location>
</feature>
<dbReference type="EMBL" id="FVZE01000006">
    <property type="protein sequence ID" value="SLK07209.1"/>
    <property type="molecule type" value="Genomic_DNA"/>
</dbReference>
<evidence type="ECO:0000259" key="1">
    <source>
        <dbReference type="Pfam" id="PF13360"/>
    </source>
</evidence>
<dbReference type="InterPro" id="IPR018391">
    <property type="entry name" value="PQQ_b-propeller_rpt"/>
</dbReference>
<dbReference type="SMART" id="SM00564">
    <property type="entry name" value="PQQ"/>
    <property type="match status" value="6"/>
</dbReference>
<dbReference type="STRING" id="428990.SAMN06295987_106151"/>
<dbReference type="Gene3D" id="2.130.10.10">
    <property type="entry name" value="YVTN repeat-like/Quinoprotein amine dehydrogenase"/>
    <property type="match status" value="1"/>
</dbReference>
<dbReference type="Proteomes" id="UP000190989">
    <property type="component" value="Unassembled WGS sequence"/>
</dbReference>
<dbReference type="InterPro" id="IPR015943">
    <property type="entry name" value="WD40/YVTN_repeat-like_dom_sf"/>
</dbReference>
<reference evidence="3" key="1">
    <citation type="submission" date="2017-02" db="EMBL/GenBank/DDBJ databases">
        <authorList>
            <person name="Varghese N."/>
            <person name="Submissions S."/>
        </authorList>
    </citation>
    <scope>NUCLEOTIDE SEQUENCE [LARGE SCALE GENOMIC DNA]</scope>
    <source>
        <strain evidence="3">SM117</strain>
    </source>
</reference>
<dbReference type="SUPFAM" id="SSF50998">
    <property type="entry name" value="Quinoprotein alcohol dehydrogenase-like"/>
    <property type="match status" value="1"/>
</dbReference>
<dbReference type="PANTHER" id="PTHR34512:SF30">
    <property type="entry name" value="OUTER MEMBRANE PROTEIN ASSEMBLY FACTOR BAMB"/>
    <property type="match status" value="1"/>
</dbReference>
<gene>
    <name evidence="2" type="ORF">SAMN06295987_106151</name>
</gene>
<evidence type="ECO:0000313" key="2">
    <source>
        <dbReference type="EMBL" id="SLK07209.1"/>
    </source>
</evidence>
<protein>
    <submittedName>
        <fullName evidence="2">PQQ-like domain-containing protein</fullName>
    </submittedName>
</protein>
<name>A0A1U6IGS7_9SPHN</name>
<dbReference type="Pfam" id="PF13360">
    <property type="entry name" value="PQQ_2"/>
    <property type="match status" value="1"/>
</dbReference>
<organism evidence="2 3">
    <name type="scientific">Novosphingobium mathurense</name>
    <dbReference type="NCBI Taxonomy" id="428990"/>
    <lineage>
        <taxon>Bacteria</taxon>
        <taxon>Pseudomonadati</taxon>
        <taxon>Pseudomonadota</taxon>
        <taxon>Alphaproteobacteria</taxon>
        <taxon>Sphingomonadales</taxon>
        <taxon>Sphingomonadaceae</taxon>
        <taxon>Novosphingobium</taxon>
    </lineage>
</organism>
<keyword evidence="3" id="KW-1185">Reference proteome</keyword>
<accession>A0A1U6IGS7</accession>
<dbReference type="PANTHER" id="PTHR34512">
    <property type="entry name" value="CELL SURFACE PROTEIN"/>
    <property type="match status" value="1"/>
</dbReference>
<dbReference type="AlphaFoldDB" id="A0A1U6IGS7"/>
<dbReference type="InterPro" id="IPR011047">
    <property type="entry name" value="Quinoprotein_ADH-like_sf"/>
</dbReference>
<proteinExistence type="predicted"/>
<evidence type="ECO:0000313" key="3">
    <source>
        <dbReference type="Proteomes" id="UP000190989"/>
    </source>
</evidence>